<accession>A0ACC1LB10</accession>
<dbReference type="EMBL" id="JANBUP010001617">
    <property type="protein sequence ID" value="KAJ2804575.1"/>
    <property type="molecule type" value="Genomic_DNA"/>
</dbReference>
<sequence>MLHSRAATILRHTPSQGYATGNSTLGFHKILVLNTPTRRDRRHTMEAQRRFHKLSFDYTRTFGPPEANHLALKQGYLINGTHLACYLSHLHAYKRMVAENIETALILEDDVDMELDIRERLAPIMARVHEEYGGDWDMLFVGHCTFDANEPGDLPYWGPPGRGPELYVAGYPMCMHAYVVTRECARRLAVVLEERLKTVGHDIDLVLAIGVQFGMSTVLGVSPPPIVQVGRGGLPSDLRRPGEMDTGQRLDRSTLYHLGLRTSDPRLLPQYIEWAITAD</sequence>
<reference evidence="1" key="1">
    <citation type="submission" date="2022-07" db="EMBL/GenBank/DDBJ databases">
        <title>Phylogenomic reconstructions and comparative analyses of Kickxellomycotina fungi.</title>
        <authorList>
            <person name="Reynolds N.K."/>
            <person name="Stajich J.E."/>
            <person name="Barry K."/>
            <person name="Grigoriev I.V."/>
            <person name="Crous P."/>
            <person name="Smith M.E."/>
        </authorList>
    </citation>
    <scope>NUCLEOTIDE SEQUENCE</scope>
    <source>
        <strain evidence="1">CBS 102833</strain>
    </source>
</reference>
<evidence type="ECO:0000313" key="2">
    <source>
        <dbReference type="Proteomes" id="UP001140096"/>
    </source>
</evidence>
<proteinExistence type="predicted"/>
<evidence type="ECO:0000313" key="1">
    <source>
        <dbReference type="EMBL" id="KAJ2804575.1"/>
    </source>
</evidence>
<comment type="caution">
    <text evidence="1">The sequence shown here is derived from an EMBL/GenBank/DDBJ whole genome shotgun (WGS) entry which is preliminary data.</text>
</comment>
<protein>
    <submittedName>
        <fullName evidence="1">Uncharacterized protein</fullName>
    </submittedName>
</protein>
<name>A0ACC1LB10_9FUNG</name>
<dbReference type="Proteomes" id="UP001140096">
    <property type="component" value="Unassembled WGS sequence"/>
</dbReference>
<organism evidence="1 2">
    <name type="scientific">Coemansia furcata</name>
    <dbReference type="NCBI Taxonomy" id="417177"/>
    <lineage>
        <taxon>Eukaryota</taxon>
        <taxon>Fungi</taxon>
        <taxon>Fungi incertae sedis</taxon>
        <taxon>Zoopagomycota</taxon>
        <taxon>Kickxellomycotina</taxon>
        <taxon>Kickxellomycetes</taxon>
        <taxon>Kickxellales</taxon>
        <taxon>Kickxellaceae</taxon>
        <taxon>Coemansia</taxon>
    </lineage>
</organism>
<gene>
    <name evidence="1" type="ORF">H4S07_004198</name>
</gene>
<keyword evidence="2" id="KW-1185">Reference proteome</keyword>